<organism evidence="2 3">
    <name type="scientific">Tetraparma gracilis</name>
    <dbReference type="NCBI Taxonomy" id="2962635"/>
    <lineage>
        <taxon>Eukaryota</taxon>
        <taxon>Sar</taxon>
        <taxon>Stramenopiles</taxon>
        <taxon>Ochrophyta</taxon>
        <taxon>Bolidophyceae</taxon>
        <taxon>Parmales</taxon>
        <taxon>Triparmaceae</taxon>
        <taxon>Tetraparma</taxon>
    </lineage>
</organism>
<comment type="caution">
    <text evidence="2">The sequence shown here is derived from an EMBL/GenBank/DDBJ whole genome shotgun (WGS) entry which is preliminary data.</text>
</comment>
<evidence type="ECO:0000256" key="1">
    <source>
        <dbReference type="SAM" id="MobiDB-lite"/>
    </source>
</evidence>
<evidence type="ECO:0000313" key="3">
    <source>
        <dbReference type="Proteomes" id="UP001165060"/>
    </source>
</evidence>
<dbReference type="Proteomes" id="UP001165060">
    <property type="component" value="Unassembled WGS sequence"/>
</dbReference>
<reference evidence="2 3" key="1">
    <citation type="journal article" date="2023" name="Commun. Biol.">
        <title>Genome analysis of Parmales, the sister group of diatoms, reveals the evolutionary specialization of diatoms from phago-mixotrophs to photoautotrophs.</title>
        <authorList>
            <person name="Ban H."/>
            <person name="Sato S."/>
            <person name="Yoshikawa S."/>
            <person name="Yamada K."/>
            <person name="Nakamura Y."/>
            <person name="Ichinomiya M."/>
            <person name="Sato N."/>
            <person name="Blanc-Mathieu R."/>
            <person name="Endo H."/>
            <person name="Kuwata A."/>
            <person name="Ogata H."/>
        </authorList>
    </citation>
    <scope>NUCLEOTIDE SEQUENCE [LARGE SCALE GENOMIC DNA]</scope>
</reference>
<dbReference type="EMBL" id="BRYB01006424">
    <property type="protein sequence ID" value="GMI57259.1"/>
    <property type="molecule type" value="Genomic_DNA"/>
</dbReference>
<feature type="compositionally biased region" description="Polar residues" evidence="1">
    <location>
        <begin position="19"/>
        <end position="29"/>
    </location>
</feature>
<name>A0ABQ6ND44_9STRA</name>
<feature type="region of interest" description="Disordered" evidence="1">
    <location>
        <begin position="8"/>
        <end position="29"/>
    </location>
</feature>
<sequence length="155" mass="17080">MNWALDKLAKKHSWDRAPTTKTSSSTSQAYKKQLIIPSSQADAATSAGGKGQALVAVQCEILVDHLNHVVRFTYGGSQLCRKRVSWEHLQLLFESPAVDTFCNRPQGEESDEEEDDSDVEGAVDDMEALMQTSSLKPSVGEVQDLLSNWSPTLKK</sequence>
<accession>A0ABQ6ND44</accession>
<gene>
    <name evidence="2" type="ORF">TeGR_g394</name>
</gene>
<protein>
    <submittedName>
        <fullName evidence="2">Uncharacterized protein</fullName>
    </submittedName>
</protein>
<proteinExistence type="predicted"/>
<evidence type="ECO:0000313" key="2">
    <source>
        <dbReference type="EMBL" id="GMI57259.1"/>
    </source>
</evidence>
<keyword evidence="3" id="KW-1185">Reference proteome</keyword>